<reference evidence="8 9" key="1">
    <citation type="submission" date="2015-04" db="EMBL/GenBank/DDBJ databases">
        <authorList>
            <person name="Syromyatnikov M.Y."/>
            <person name="Popov V.N."/>
        </authorList>
    </citation>
    <scope>NUCLEOTIDE SEQUENCE [LARGE SCALE GENOMIC DNA]</scope>
</reference>
<evidence type="ECO:0000256" key="6">
    <source>
        <dbReference type="ARBA" id="ARBA00049743"/>
    </source>
</evidence>
<evidence type="ECO:0000256" key="5">
    <source>
        <dbReference type="ARBA" id="ARBA00023136"/>
    </source>
</evidence>
<evidence type="ECO:0000256" key="4">
    <source>
        <dbReference type="ARBA" id="ARBA00022989"/>
    </source>
</evidence>
<dbReference type="GO" id="GO:0005739">
    <property type="term" value="C:mitochondrion"/>
    <property type="evidence" value="ECO:0007669"/>
    <property type="project" value="TreeGrafter"/>
</dbReference>
<dbReference type="Proteomes" id="UP000183832">
    <property type="component" value="Unassembled WGS sequence"/>
</dbReference>
<keyword evidence="5 7" id="KW-0472">Membrane</keyword>
<evidence type="ECO:0000313" key="8">
    <source>
        <dbReference type="EMBL" id="CRK92502.1"/>
    </source>
</evidence>
<accession>A0A1J1I0Y1</accession>
<feature type="transmembrane region" description="Helical" evidence="7">
    <location>
        <begin position="88"/>
        <end position="110"/>
    </location>
</feature>
<protein>
    <recommendedName>
        <fullName evidence="6">Mitochondrial inner membrane protein Mpv17</fullName>
    </recommendedName>
</protein>
<feature type="transmembrane region" description="Helical" evidence="7">
    <location>
        <begin position="51"/>
        <end position="68"/>
    </location>
</feature>
<dbReference type="STRING" id="568069.A0A1J1I0Y1"/>
<name>A0A1J1I0Y1_9DIPT</name>
<comment type="subcellular location">
    <subcellularLocation>
        <location evidence="1">Membrane</location>
        <topology evidence="1">Multi-pass membrane protein</topology>
    </subcellularLocation>
</comment>
<organism evidence="8 9">
    <name type="scientific">Clunio marinus</name>
    <dbReference type="NCBI Taxonomy" id="568069"/>
    <lineage>
        <taxon>Eukaryota</taxon>
        <taxon>Metazoa</taxon>
        <taxon>Ecdysozoa</taxon>
        <taxon>Arthropoda</taxon>
        <taxon>Hexapoda</taxon>
        <taxon>Insecta</taxon>
        <taxon>Pterygota</taxon>
        <taxon>Neoptera</taxon>
        <taxon>Endopterygota</taxon>
        <taxon>Diptera</taxon>
        <taxon>Nematocera</taxon>
        <taxon>Chironomoidea</taxon>
        <taxon>Chironomidae</taxon>
        <taxon>Clunio</taxon>
    </lineage>
</organism>
<dbReference type="EMBL" id="CVRI01000029">
    <property type="protein sequence ID" value="CRK92502.1"/>
    <property type="molecule type" value="Genomic_DNA"/>
</dbReference>
<dbReference type="OrthoDB" id="430207at2759"/>
<evidence type="ECO:0000313" key="9">
    <source>
        <dbReference type="Proteomes" id="UP000183832"/>
    </source>
</evidence>
<dbReference type="PANTHER" id="PTHR11266">
    <property type="entry name" value="PEROXISOMAL MEMBRANE PROTEIN 2, PXMP2 MPV17"/>
    <property type="match status" value="1"/>
</dbReference>
<dbReference type="AlphaFoldDB" id="A0A1J1I0Y1"/>
<comment type="similarity">
    <text evidence="2 7">Belongs to the peroxisomal membrane protein PXMP2/4 family.</text>
</comment>
<dbReference type="Pfam" id="PF04117">
    <property type="entry name" value="Mpv17_PMP22"/>
    <property type="match status" value="1"/>
</dbReference>
<keyword evidence="4 7" id="KW-1133">Transmembrane helix</keyword>
<sequence length="184" mass="20573">MSFLLRSYKKGVSRFPYIAQGVQASILMATGDAIAQIGVEKKTKFDFQRSSHFLLIGFFGGLGLRKWYGVLQSRFTSPNKTANTLKKVAVDQLFFAPAFIGALVGSVGLLQGQNPNDITKKLKREFPDILLANYKLWPAVQLLNFYFVPLNYQVVLVQVVAVLWNTYVSFKTNEVTTVVAESHS</sequence>
<evidence type="ECO:0000256" key="7">
    <source>
        <dbReference type="RuleBase" id="RU363053"/>
    </source>
</evidence>
<evidence type="ECO:0000256" key="1">
    <source>
        <dbReference type="ARBA" id="ARBA00004141"/>
    </source>
</evidence>
<dbReference type="GO" id="GO:0016020">
    <property type="term" value="C:membrane"/>
    <property type="evidence" value="ECO:0007669"/>
    <property type="project" value="UniProtKB-SubCell"/>
</dbReference>
<keyword evidence="3 7" id="KW-0812">Transmembrane</keyword>
<proteinExistence type="inferred from homology"/>
<dbReference type="GO" id="GO:1901858">
    <property type="term" value="P:regulation of mitochondrial DNA metabolic process"/>
    <property type="evidence" value="ECO:0007669"/>
    <property type="project" value="TreeGrafter"/>
</dbReference>
<dbReference type="PANTHER" id="PTHR11266:SF17">
    <property type="entry name" value="PROTEIN MPV17"/>
    <property type="match status" value="1"/>
</dbReference>
<dbReference type="GO" id="GO:0015267">
    <property type="term" value="F:channel activity"/>
    <property type="evidence" value="ECO:0007669"/>
    <property type="project" value="TreeGrafter"/>
</dbReference>
<dbReference type="InterPro" id="IPR007248">
    <property type="entry name" value="Mpv17_PMP22"/>
</dbReference>
<keyword evidence="9" id="KW-1185">Reference proteome</keyword>
<evidence type="ECO:0000256" key="3">
    <source>
        <dbReference type="ARBA" id="ARBA00022692"/>
    </source>
</evidence>
<evidence type="ECO:0000256" key="2">
    <source>
        <dbReference type="ARBA" id="ARBA00006824"/>
    </source>
</evidence>
<gene>
    <name evidence="8" type="primary">putative Protein Mpv17</name>
    <name evidence="8" type="ORF">CLUMA_CG006041</name>
</gene>